<gene>
    <name evidence="2" type="ORF">CCACVL1_20290</name>
</gene>
<feature type="non-terminal residue" evidence="2">
    <location>
        <position position="35"/>
    </location>
</feature>
<dbReference type="Proteomes" id="UP000188268">
    <property type="component" value="Unassembled WGS sequence"/>
</dbReference>
<keyword evidence="3" id="KW-1185">Reference proteome</keyword>
<evidence type="ECO:0000313" key="2">
    <source>
        <dbReference type="EMBL" id="OMO67825.1"/>
    </source>
</evidence>
<sequence length="35" mass="3870">MAQQQKRNIPAMPGGRVLLDTDGDMSLADKYRVGH</sequence>
<evidence type="ECO:0000256" key="1">
    <source>
        <dbReference type="SAM" id="MobiDB-lite"/>
    </source>
</evidence>
<reference evidence="2 3" key="1">
    <citation type="submission" date="2013-09" db="EMBL/GenBank/DDBJ databases">
        <title>Corchorus capsularis genome sequencing.</title>
        <authorList>
            <person name="Alam M."/>
            <person name="Haque M.S."/>
            <person name="Islam M.S."/>
            <person name="Emdad E.M."/>
            <person name="Islam M.M."/>
            <person name="Ahmed B."/>
            <person name="Halim A."/>
            <person name="Hossen Q.M.M."/>
            <person name="Hossain M.Z."/>
            <person name="Ahmed R."/>
            <person name="Khan M.M."/>
            <person name="Islam R."/>
            <person name="Rashid M.M."/>
            <person name="Khan S.A."/>
            <person name="Rahman M.S."/>
            <person name="Alam M."/>
        </authorList>
    </citation>
    <scope>NUCLEOTIDE SEQUENCE [LARGE SCALE GENOMIC DNA]</scope>
    <source>
        <strain evidence="3">cv. CVL-1</strain>
        <tissue evidence="2">Whole seedling</tissue>
    </source>
</reference>
<comment type="caution">
    <text evidence="2">The sequence shown here is derived from an EMBL/GenBank/DDBJ whole genome shotgun (WGS) entry which is preliminary data.</text>
</comment>
<organism evidence="2 3">
    <name type="scientific">Corchorus capsularis</name>
    <name type="common">Jute</name>
    <dbReference type="NCBI Taxonomy" id="210143"/>
    <lineage>
        <taxon>Eukaryota</taxon>
        <taxon>Viridiplantae</taxon>
        <taxon>Streptophyta</taxon>
        <taxon>Embryophyta</taxon>
        <taxon>Tracheophyta</taxon>
        <taxon>Spermatophyta</taxon>
        <taxon>Magnoliopsida</taxon>
        <taxon>eudicotyledons</taxon>
        <taxon>Gunneridae</taxon>
        <taxon>Pentapetalae</taxon>
        <taxon>rosids</taxon>
        <taxon>malvids</taxon>
        <taxon>Malvales</taxon>
        <taxon>Malvaceae</taxon>
        <taxon>Grewioideae</taxon>
        <taxon>Apeibeae</taxon>
        <taxon>Corchorus</taxon>
    </lineage>
</organism>
<name>A0A1R3HBW5_COCAP</name>
<dbReference type="EMBL" id="AWWV01012351">
    <property type="protein sequence ID" value="OMO67825.1"/>
    <property type="molecule type" value="Genomic_DNA"/>
</dbReference>
<evidence type="ECO:0000313" key="3">
    <source>
        <dbReference type="Proteomes" id="UP000188268"/>
    </source>
</evidence>
<proteinExistence type="predicted"/>
<dbReference type="Gramene" id="OMO67825">
    <property type="protein sequence ID" value="OMO67825"/>
    <property type="gene ID" value="CCACVL1_20290"/>
</dbReference>
<dbReference type="AlphaFoldDB" id="A0A1R3HBW5"/>
<feature type="region of interest" description="Disordered" evidence="1">
    <location>
        <begin position="1"/>
        <end position="22"/>
    </location>
</feature>
<accession>A0A1R3HBW5</accession>
<protein>
    <submittedName>
        <fullName evidence="2">Uncharacterized protein</fullName>
    </submittedName>
</protein>